<evidence type="ECO:0000313" key="11">
    <source>
        <dbReference type="WBParaSite" id="BXY_0371900.1"/>
    </source>
</evidence>
<dbReference type="Gene3D" id="1.10.287.4070">
    <property type="match status" value="1"/>
</dbReference>
<feature type="compositionally biased region" description="Acidic residues" evidence="6">
    <location>
        <begin position="467"/>
        <end position="478"/>
    </location>
</feature>
<dbReference type="Proteomes" id="UP000095284">
    <property type="component" value="Unplaced"/>
</dbReference>
<dbReference type="Proteomes" id="UP000582659">
    <property type="component" value="Unassembled WGS sequence"/>
</dbReference>
<reference evidence="11" key="1">
    <citation type="submission" date="2016-11" db="UniProtKB">
        <authorList>
            <consortium name="WormBaseParasite"/>
        </authorList>
    </citation>
    <scope>IDENTIFICATION</scope>
</reference>
<dbReference type="InterPro" id="IPR045056">
    <property type="entry name" value="Nop56/Nop58"/>
</dbReference>
<dbReference type="GO" id="GO:0030515">
    <property type="term" value="F:snoRNA binding"/>
    <property type="evidence" value="ECO:0007669"/>
    <property type="project" value="InterPro"/>
</dbReference>
<dbReference type="WBParaSite" id="BXY_0371900.1">
    <property type="protein sequence ID" value="BXY_0371900.1"/>
    <property type="gene ID" value="BXY_0371900"/>
</dbReference>
<dbReference type="AlphaFoldDB" id="A0A1I7RSL5"/>
<reference evidence="8" key="2">
    <citation type="submission" date="2020-09" db="EMBL/GenBank/DDBJ databases">
        <authorList>
            <person name="Kikuchi T."/>
        </authorList>
    </citation>
    <scope>NUCLEOTIDE SEQUENCE</scope>
    <source>
        <strain evidence="8">Ka4C1</strain>
    </source>
</reference>
<evidence type="ECO:0000256" key="6">
    <source>
        <dbReference type="SAM" id="MobiDB-lite"/>
    </source>
</evidence>
<dbReference type="Pfam" id="PF01798">
    <property type="entry name" value="Nop"/>
    <property type="match status" value="1"/>
</dbReference>
<keyword evidence="4" id="KW-0539">Nucleus</keyword>
<protein>
    <recommendedName>
        <fullName evidence="5">Nucleolar protein 56</fullName>
    </recommendedName>
</protein>
<sequence length="495" mass="55668">MSEAPNFVLFEHAVGYTLFKVKEFEDIGNVTSEVAAALSDPQRFSSIVEVHAFEPFKNTEAALENCNCISEGLAHADLINFLEANLPKKKKKVLLGIADPKVGSVISEQIPGLRLTQTGVIPEILRGIRMHFKHLSKNFPHKALDKAQLSLGHSYSRSKVKFDVHRVDNMVIQSIALLDQMDKDINLFGMRIREWYSYHYPELFRLVPEQYKYVRCATTIMDRETLDEAKIEQLKEILQDDDKVNEVVEAARTSMGMEIAKLDLDNIELFGKRVASLSEYRARLHEYIKNRMSACAPSLSALIGEQVGARLISHAGSLTNLAKYPASTVQILGAEKALFRALKTRTNTPKHGLLFHSAFIGKASIKNKGRISRFLANKCTIASRIDCFSDIPVPTFGEFLKQQVEDRLTYFETGQVPKKNLEVMRDATSEAEPVIAKVIKKRKKAAKRARKAAEEETNGHANGGQTEIEEVMEVDEDEPKPKKKKKAKKQVEVEA</sequence>
<evidence type="ECO:0000313" key="8">
    <source>
        <dbReference type="EMBL" id="CAD5231624.1"/>
    </source>
</evidence>
<evidence type="ECO:0000256" key="1">
    <source>
        <dbReference type="ARBA" id="ARBA00004604"/>
    </source>
</evidence>
<dbReference type="PROSITE" id="PS51358">
    <property type="entry name" value="NOP"/>
    <property type="match status" value="1"/>
</dbReference>
<dbReference type="InterPro" id="IPR042239">
    <property type="entry name" value="Nop_C"/>
</dbReference>
<evidence type="ECO:0000256" key="4">
    <source>
        <dbReference type="ARBA" id="ARBA00023242"/>
    </source>
</evidence>
<dbReference type="Proteomes" id="UP000659654">
    <property type="component" value="Unassembled WGS sequence"/>
</dbReference>
<evidence type="ECO:0000259" key="7">
    <source>
        <dbReference type="PROSITE" id="PS51358"/>
    </source>
</evidence>
<dbReference type="InterPro" id="IPR012976">
    <property type="entry name" value="NOSIC"/>
</dbReference>
<dbReference type="EMBL" id="CAJFCV020000005">
    <property type="protein sequence ID" value="CAG9122878.1"/>
    <property type="molecule type" value="Genomic_DNA"/>
</dbReference>
<dbReference type="GO" id="GO:0042254">
    <property type="term" value="P:ribosome biogenesis"/>
    <property type="evidence" value="ECO:0007669"/>
    <property type="project" value="UniProtKB-KW"/>
</dbReference>
<comment type="subcellular location">
    <subcellularLocation>
        <location evidence="1">Nucleus</location>
        <location evidence="1">Nucleolus</location>
    </subcellularLocation>
</comment>
<comment type="similarity">
    <text evidence="2">Belongs to the NOP5/NOP56 family.</text>
</comment>
<gene>
    <name evidence="8" type="ORF">BXYJ_LOCUS11720</name>
</gene>
<dbReference type="SMR" id="A0A1I7RSL5"/>
<dbReference type="InterPro" id="IPR002687">
    <property type="entry name" value="Nop_dom"/>
</dbReference>
<dbReference type="PANTHER" id="PTHR10894:SF0">
    <property type="entry name" value="NUCLEOLAR PROTEIN 56"/>
    <property type="match status" value="1"/>
</dbReference>
<feature type="region of interest" description="Disordered" evidence="6">
    <location>
        <begin position="446"/>
        <end position="495"/>
    </location>
</feature>
<evidence type="ECO:0000256" key="5">
    <source>
        <dbReference type="ARBA" id="ARBA00040742"/>
    </source>
</evidence>
<accession>A0A1I7RSL5</accession>
<feature type="domain" description="Nop" evidence="7">
    <location>
        <begin position="295"/>
        <end position="413"/>
    </location>
</feature>
<organism evidence="9 11">
    <name type="scientific">Bursaphelenchus xylophilus</name>
    <name type="common">Pinewood nematode worm</name>
    <name type="synonym">Aphelenchoides xylophilus</name>
    <dbReference type="NCBI Taxonomy" id="6326"/>
    <lineage>
        <taxon>Eukaryota</taxon>
        <taxon>Metazoa</taxon>
        <taxon>Ecdysozoa</taxon>
        <taxon>Nematoda</taxon>
        <taxon>Chromadorea</taxon>
        <taxon>Rhabditida</taxon>
        <taxon>Tylenchina</taxon>
        <taxon>Tylenchomorpha</taxon>
        <taxon>Aphelenchoidea</taxon>
        <taxon>Aphelenchoididae</taxon>
        <taxon>Bursaphelenchus</taxon>
    </lineage>
</organism>
<dbReference type="Pfam" id="PF08156">
    <property type="entry name" value="NOP5NT"/>
    <property type="match status" value="1"/>
</dbReference>
<dbReference type="FunFam" id="1.10.246.90:FF:000001">
    <property type="entry name" value="Nucleolar protein 56"/>
    <property type="match status" value="1"/>
</dbReference>
<dbReference type="Gene3D" id="1.10.246.90">
    <property type="entry name" value="Nop domain"/>
    <property type="match status" value="1"/>
</dbReference>
<proteinExistence type="inferred from homology"/>
<keyword evidence="3" id="KW-0690">Ribosome biogenesis</keyword>
<dbReference type="PANTHER" id="PTHR10894">
    <property type="entry name" value="NUCLEOLAR PROTEIN 5 NUCLEOLAR PROTEIN NOP5 NOP58"/>
    <property type="match status" value="1"/>
</dbReference>
<dbReference type="SMART" id="SM00931">
    <property type="entry name" value="NOSIC"/>
    <property type="match status" value="1"/>
</dbReference>
<dbReference type="GO" id="GO:0031428">
    <property type="term" value="C:box C/D methylation guide snoRNP complex"/>
    <property type="evidence" value="ECO:0007669"/>
    <property type="project" value="InterPro"/>
</dbReference>
<dbReference type="EMBL" id="CAJFDI010000005">
    <property type="protein sequence ID" value="CAD5231624.1"/>
    <property type="molecule type" value="Genomic_DNA"/>
</dbReference>
<evidence type="ECO:0000313" key="10">
    <source>
        <dbReference type="Proteomes" id="UP000659654"/>
    </source>
</evidence>
<name>A0A1I7RSL5_BURXY</name>
<dbReference type="eggNOG" id="KOG2573">
    <property type="taxonomic scope" value="Eukaryota"/>
</dbReference>
<evidence type="ECO:0000256" key="3">
    <source>
        <dbReference type="ARBA" id="ARBA00022517"/>
    </source>
</evidence>
<evidence type="ECO:0000313" key="9">
    <source>
        <dbReference type="Proteomes" id="UP000095284"/>
    </source>
</evidence>
<dbReference type="InterPro" id="IPR012974">
    <property type="entry name" value="NOP58/56_N"/>
</dbReference>
<dbReference type="GO" id="GO:0032040">
    <property type="term" value="C:small-subunit processome"/>
    <property type="evidence" value="ECO:0007669"/>
    <property type="project" value="InterPro"/>
</dbReference>
<evidence type="ECO:0000256" key="2">
    <source>
        <dbReference type="ARBA" id="ARBA00009211"/>
    </source>
</evidence>
<dbReference type="InterPro" id="IPR036070">
    <property type="entry name" value="Nop_dom_sf"/>
</dbReference>
<dbReference type="OrthoDB" id="6780543at2759"/>
<dbReference type="SUPFAM" id="SSF89124">
    <property type="entry name" value="Nop domain"/>
    <property type="match status" value="1"/>
</dbReference>
<keyword evidence="10" id="KW-1185">Reference proteome</keyword>